<feature type="transmembrane region" description="Helical" evidence="7">
    <location>
        <begin position="295"/>
        <end position="311"/>
    </location>
</feature>
<comment type="caution">
    <text evidence="7">Lacks conserved residue(s) required for the propagation of feature annotation.</text>
</comment>
<keyword evidence="8" id="KW-0175">Coiled coil</keyword>
<evidence type="ECO:0000313" key="10">
    <source>
        <dbReference type="Proteomes" id="UP000267841"/>
    </source>
</evidence>
<dbReference type="InterPro" id="IPR042196">
    <property type="entry name" value="FHIPEP_4"/>
</dbReference>
<name>A0A497XPZ3_9AQUI</name>
<comment type="caution">
    <text evidence="9">The sequence shown here is derived from an EMBL/GenBank/DDBJ whole genome shotgun (WGS) entry which is preliminary data.</text>
</comment>
<dbReference type="PANTHER" id="PTHR30161:SF1">
    <property type="entry name" value="FLAGELLAR BIOSYNTHESIS PROTEIN FLHA-RELATED"/>
    <property type="match status" value="1"/>
</dbReference>
<dbReference type="InterPro" id="IPR042193">
    <property type="entry name" value="FHIPEP_3"/>
</dbReference>
<comment type="function">
    <text evidence="7">Required for formation of the rod structure of the flagellar apparatus. Together with FliI and FliH, may constitute the export apparatus of flagellin.</text>
</comment>
<organism evidence="9 10">
    <name type="scientific">Hydrogenivirga caldilitoris</name>
    <dbReference type="NCBI Taxonomy" id="246264"/>
    <lineage>
        <taxon>Bacteria</taxon>
        <taxon>Pseudomonadati</taxon>
        <taxon>Aquificota</taxon>
        <taxon>Aquificia</taxon>
        <taxon>Aquificales</taxon>
        <taxon>Aquificaceae</taxon>
        <taxon>Hydrogenivirga</taxon>
    </lineage>
</organism>
<dbReference type="PRINTS" id="PR00949">
    <property type="entry name" value="TYPE3IMAPROT"/>
</dbReference>
<dbReference type="Gene3D" id="1.10.8.540">
    <property type="entry name" value="FHIPEP family, domain 3"/>
    <property type="match status" value="1"/>
</dbReference>
<dbReference type="PROSITE" id="PS00994">
    <property type="entry name" value="FHIPEP"/>
    <property type="match status" value="1"/>
</dbReference>
<evidence type="ECO:0000256" key="5">
    <source>
        <dbReference type="ARBA" id="ARBA00022989"/>
    </source>
</evidence>
<dbReference type="EMBL" id="RCCJ01000001">
    <property type="protein sequence ID" value="RLJ70189.1"/>
    <property type="molecule type" value="Genomic_DNA"/>
</dbReference>
<feature type="transmembrane region" description="Helical" evidence="7">
    <location>
        <begin position="61"/>
        <end position="81"/>
    </location>
</feature>
<dbReference type="RefSeq" id="WP_121009382.1">
    <property type="nucleotide sequence ID" value="NZ_RCCJ01000001.1"/>
</dbReference>
<keyword evidence="3 7" id="KW-1003">Cell membrane</keyword>
<keyword evidence="10" id="KW-1185">Reference proteome</keyword>
<keyword evidence="7" id="KW-0653">Protein transport</keyword>
<dbReference type="InterPro" id="IPR025505">
    <property type="entry name" value="FHIPEP_CS"/>
</dbReference>
<dbReference type="NCBIfam" id="TIGR01398">
    <property type="entry name" value="FlhA"/>
    <property type="match status" value="1"/>
</dbReference>
<keyword evidence="9" id="KW-0966">Cell projection</keyword>
<sequence length="681" mass="76243">MKYKEAWIILAFIIILTAIIIPIPAFLLDILLATSITFSLAVLVLTFFVKTPLELSSFPTILLMGTLLRLSLNIAAARRILLYGHEGTDAAGHIIEGFGKFVVGGDVVVGLIVFLIFIVINFIVITRGAERISEVSARFTLDAMPGKQMSIDADLNAGLITEEEAKNRRAQLEREASFYGAMDGASKFIRGDAIAALLILFLSLIGGLIVGLVFRGMAFMDALQTYTLLTVGEGLASQIPSLILSTSAGLITTKSSSSDEVGAVIAEEFSKEPRALLFSSALLVFIGLLPGLPKIPFFFMAGVLGGLYYALSRSLKEKQIKELEKLVEEQKKEESKKRETEEEFIPQPDPITMEVGYGLIPYVDESQGGDVPQRIRTMRRQIAQEYGVIVPLVHIRDNLKLQPNQYRILIKGIESDSYEIMPGYSLAVDLGTTRGKVEGIETKEPAFGMRAFWIPEDKKDEAQRKGYMVVDISTAIITHLSEVIKRNLHELLGRNEVIELIDRLAKKYPKVVQEIVPEHVPISVVHRVLQNLLREGIPVNDLLTILETLADYIDQTRDPDILTEYVRQNLSKKITRMYMTDGVLYALALSPKVEAKLIHMINEGREDEFIDLVLNKLYRKMTKEIEKFVQFQAQPVLLTSANLRRYVRKTLEPYLPQLAVLSYNELEKQVNMKILGLIDED</sequence>
<dbReference type="GO" id="GO:0044780">
    <property type="term" value="P:bacterial-type flagellum assembly"/>
    <property type="evidence" value="ECO:0007669"/>
    <property type="project" value="InterPro"/>
</dbReference>
<gene>
    <name evidence="7" type="primary">flhA</name>
    <name evidence="9" type="ORF">BCF55_0455</name>
</gene>
<evidence type="ECO:0000256" key="3">
    <source>
        <dbReference type="ARBA" id="ARBA00022475"/>
    </source>
</evidence>
<evidence type="ECO:0000256" key="7">
    <source>
        <dbReference type="RuleBase" id="RU364093"/>
    </source>
</evidence>
<feature type="coiled-coil region" evidence="8">
    <location>
        <begin position="313"/>
        <end position="343"/>
    </location>
</feature>
<feature type="transmembrane region" description="Helical" evidence="7">
    <location>
        <begin position="7"/>
        <end position="24"/>
    </location>
</feature>
<dbReference type="GO" id="GO:0009306">
    <property type="term" value="P:protein secretion"/>
    <property type="evidence" value="ECO:0007669"/>
    <property type="project" value="InterPro"/>
</dbReference>
<evidence type="ECO:0000256" key="4">
    <source>
        <dbReference type="ARBA" id="ARBA00022692"/>
    </source>
</evidence>
<comment type="similarity">
    <text evidence="2 7">Belongs to the FHIPEP (flagella/HR/invasion proteins export pore) family.</text>
</comment>
<keyword evidence="6 7" id="KW-0472">Membrane</keyword>
<dbReference type="InterPro" id="IPR001712">
    <property type="entry name" value="T3SS_FHIPEP"/>
</dbReference>
<accession>A0A497XPZ3</accession>
<proteinExistence type="inferred from homology"/>
<dbReference type="InterPro" id="IPR006301">
    <property type="entry name" value="FlhA"/>
</dbReference>
<keyword evidence="7" id="KW-1006">Bacterial flagellum protein export</keyword>
<evidence type="ECO:0000256" key="1">
    <source>
        <dbReference type="ARBA" id="ARBA00004651"/>
    </source>
</evidence>
<dbReference type="Pfam" id="PF00771">
    <property type="entry name" value="FHIPEP"/>
    <property type="match status" value="1"/>
</dbReference>
<comment type="subcellular location">
    <subcellularLocation>
        <location evidence="1 7">Cell membrane</location>
        <topology evidence="1 7">Multi-pass membrane protein</topology>
    </subcellularLocation>
</comment>
<dbReference type="Gene3D" id="3.40.50.12790">
    <property type="entry name" value="FHIPEP family, domain 4"/>
    <property type="match status" value="1"/>
</dbReference>
<feature type="transmembrane region" description="Helical" evidence="7">
    <location>
        <begin position="101"/>
        <end position="124"/>
    </location>
</feature>
<feature type="transmembrane region" description="Helical" evidence="7">
    <location>
        <begin position="193"/>
        <end position="214"/>
    </location>
</feature>
<keyword evidence="9" id="KW-0969">Cilium</keyword>
<protein>
    <recommendedName>
        <fullName evidence="7">Flagellar biosynthesis protein FlhA</fullName>
    </recommendedName>
</protein>
<keyword evidence="5 7" id="KW-1133">Transmembrane helix</keyword>
<dbReference type="AlphaFoldDB" id="A0A497XPZ3"/>
<dbReference type="InterPro" id="IPR042194">
    <property type="entry name" value="FHIPEP_1"/>
</dbReference>
<keyword evidence="4 7" id="KW-0812">Transmembrane</keyword>
<dbReference type="Proteomes" id="UP000267841">
    <property type="component" value="Unassembled WGS sequence"/>
</dbReference>
<feature type="transmembrane region" description="Helical" evidence="7">
    <location>
        <begin position="30"/>
        <end position="49"/>
    </location>
</feature>
<keyword evidence="9" id="KW-0282">Flagellum</keyword>
<dbReference type="PIRSF" id="PIRSF005419">
    <property type="entry name" value="FlhA"/>
    <property type="match status" value="1"/>
</dbReference>
<keyword evidence="7" id="KW-0813">Transport</keyword>
<evidence type="ECO:0000256" key="6">
    <source>
        <dbReference type="ARBA" id="ARBA00023136"/>
    </source>
</evidence>
<keyword evidence="7" id="KW-1005">Bacterial flagellum biogenesis</keyword>
<dbReference type="Gene3D" id="3.40.30.60">
    <property type="entry name" value="FHIPEP family, domain 1"/>
    <property type="match status" value="1"/>
</dbReference>
<dbReference type="GO" id="GO:0005886">
    <property type="term" value="C:plasma membrane"/>
    <property type="evidence" value="ECO:0007669"/>
    <property type="project" value="UniProtKB-SubCell"/>
</dbReference>
<dbReference type="OrthoDB" id="9759185at2"/>
<dbReference type="PANTHER" id="PTHR30161">
    <property type="entry name" value="FLAGELLAR EXPORT PROTEIN, MEMBRANE FLHA SUBUNIT-RELATED"/>
    <property type="match status" value="1"/>
</dbReference>
<evidence type="ECO:0000256" key="8">
    <source>
        <dbReference type="SAM" id="Coils"/>
    </source>
</evidence>
<evidence type="ECO:0000313" key="9">
    <source>
        <dbReference type="EMBL" id="RLJ70189.1"/>
    </source>
</evidence>
<reference evidence="9 10" key="1">
    <citation type="submission" date="2018-10" db="EMBL/GenBank/DDBJ databases">
        <title>Genomic Encyclopedia of Archaeal and Bacterial Type Strains, Phase II (KMG-II): from individual species to whole genera.</title>
        <authorList>
            <person name="Goeker M."/>
        </authorList>
    </citation>
    <scope>NUCLEOTIDE SEQUENCE [LARGE SCALE GENOMIC DNA]</scope>
    <source>
        <strain evidence="9 10">DSM 16510</strain>
    </source>
</reference>
<evidence type="ECO:0000256" key="2">
    <source>
        <dbReference type="ARBA" id="ARBA00008835"/>
    </source>
</evidence>